<keyword evidence="4 6" id="KW-1133">Transmembrane helix</keyword>
<dbReference type="PIRSF" id="PIRSF005859">
    <property type="entry name" value="PBR"/>
    <property type="match status" value="1"/>
</dbReference>
<dbReference type="PANTHER" id="PTHR10057:SF6">
    <property type="entry name" value="TRANSLOCATOR PROTEIN HOMOLOG"/>
    <property type="match status" value="1"/>
</dbReference>
<name>A0A6J1CCG7_MOMCH</name>
<dbReference type="FunFam" id="1.20.1260.100:FF:000001">
    <property type="entry name" value="translocator protein 2"/>
    <property type="match status" value="1"/>
</dbReference>
<keyword evidence="3 6" id="KW-0812">Transmembrane</keyword>
<keyword evidence="7" id="KW-1185">Reference proteome</keyword>
<dbReference type="RefSeq" id="XP_022138228.1">
    <property type="nucleotide sequence ID" value="XM_022282536.1"/>
</dbReference>
<feature type="transmembrane region" description="Helical" evidence="6">
    <location>
        <begin position="95"/>
        <end position="111"/>
    </location>
</feature>
<protein>
    <submittedName>
        <fullName evidence="8">Translocator protein homolog</fullName>
    </submittedName>
</protein>
<evidence type="ECO:0000256" key="6">
    <source>
        <dbReference type="SAM" id="Phobius"/>
    </source>
</evidence>
<dbReference type="KEGG" id="mcha:111009451"/>
<feature type="transmembrane region" description="Helical" evidence="6">
    <location>
        <begin position="21"/>
        <end position="43"/>
    </location>
</feature>
<dbReference type="GO" id="GO:0016020">
    <property type="term" value="C:membrane"/>
    <property type="evidence" value="ECO:0007669"/>
    <property type="project" value="UniProtKB-SubCell"/>
</dbReference>
<dbReference type="Proteomes" id="UP000504603">
    <property type="component" value="Unplaced"/>
</dbReference>
<dbReference type="OrthoDB" id="8841220at2759"/>
<keyword evidence="5 6" id="KW-0472">Membrane</keyword>
<feature type="transmembrane region" description="Helical" evidence="6">
    <location>
        <begin position="149"/>
        <end position="168"/>
    </location>
</feature>
<accession>A0A6J1CCG7</accession>
<dbReference type="AlphaFoldDB" id="A0A6J1CCG7"/>
<evidence type="ECO:0000313" key="8">
    <source>
        <dbReference type="RefSeq" id="XP_022138228.1"/>
    </source>
</evidence>
<evidence type="ECO:0000256" key="3">
    <source>
        <dbReference type="ARBA" id="ARBA00022692"/>
    </source>
</evidence>
<dbReference type="PANTHER" id="PTHR10057">
    <property type="entry name" value="PERIPHERAL-TYPE BENZODIAZEPINE RECEPTOR"/>
    <property type="match status" value="1"/>
</dbReference>
<dbReference type="CDD" id="cd15904">
    <property type="entry name" value="TSPO_MBR"/>
    <property type="match status" value="1"/>
</dbReference>
<feature type="transmembrane region" description="Helical" evidence="6">
    <location>
        <begin position="63"/>
        <end position="83"/>
    </location>
</feature>
<reference evidence="8" key="1">
    <citation type="submission" date="2025-08" db="UniProtKB">
        <authorList>
            <consortium name="RefSeq"/>
        </authorList>
    </citation>
    <scope>IDENTIFICATION</scope>
    <source>
        <strain evidence="8">OHB3-1</strain>
    </source>
</reference>
<evidence type="ECO:0000256" key="2">
    <source>
        <dbReference type="ARBA" id="ARBA00007524"/>
    </source>
</evidence>
<feature type="transmembrane region" description="Helical" evidence="6">
    <location>
        <begin position="117"/>
        <end position="137"/>
    </location>
</feature>
<comment type="subcellular location">
    <subcellularLocation>
        <location evidence="1">Membrane</location>
        <topology evidence="1">Multi-pass membrane protein</topology>
    </subcellularLocation>
</comment>
<evidence type="ECO:0000256" key="4">
    <source>
        <dbReference type="ARBA" id="ARBA00022989"/>
    </source>
</evidence>
<dbReference type="Pfam" id="PF03073">
    <property type="entry name" value="TspO_MBR"/>
    <property type="match status" value="1"/>
</dbReference>
<evidence type="ECO:0000256" key="1">
    <source>
        <dbReference type="ARBA" id="ARBA00004141"/>
    </source>
</evidence>
<dbReference type="InterPro" id="IPR004307">
    <property type="entry name" value="TspO_MBR"/>
</dbReference>
<dbReference type="Gene3D" id="1.20.1260.100">
    <property type="entry name" value="TspO/MBR protein"/>
    <property type="match status" value="1"/>
</dbReference>
<gene>
    <name evidence="8" type="primary">LOC111009451</name>
</gene>
<organism evidence="7 8">
    <name type="scientific">Momordica charantia</name>
    <name type="common">Bitter gourd</name>
    <name type="synonym">Balsam pear</name>
    <dbReference type="NCBI Taxonomy" id="3673"/>
    <lineage>
        <taxon>Eukaryota</taxon>
        <taxon>Viridiplantae</taxon>
        <taxon>Streptophyta</taxon>
        <taxon>Embryophyta</taxon>
        <taxon>Tracheophyta</taxon>
        <taxon>Spermatophyta</taxon>
        <taxon>Magnoliopsida</taxon>
        <taxon>eudicotyledons</taxon>
        <taxon>Gunneridae</taxon>
        <taxon>Pentapetalae</taxon>
        <taxon>rosids</taxon>
        <taxon>fabids</taxon>
        <taxon>Cucurbitales</taxon>
        <taxon>Cucurbitaceae</taxon>
        <taxon>Momordiceae</taxon>
        <taxon>Momordica</taxon>
    </lineage>
</organism>
<evidence type="ECO:0000256" key="5">
    <source>
        <dbReference type="ARBA" id="ARBA00023136"/>
    </source>
</evidence>
<dbReference type="InterPro" id="IPR038330">
    <property type="entry name" value="TspO/MBR-related_sf"/>
</dbReference>
<proteinExistence type="inferred from homology"/>
<dbReference type="GeneID" id="111009451"/>
<sequence length="170" mass="18870">MSSSPPFKSRPESKYTKAKRALRSLAVSVAIPLSLTITVIFLFGSGRHFPNRSRPVWMAPLWFLHLSSIGSSFLIGLSAWLVWADGGFHGNSTALPLYIAHLALSVVWNPLVLVIRAVLLAFLFCVLDFITLFACYRSFKRVNPFAKDLIKPCLASTAYLSAVTYVLIHL</sequence>
<comment type="similarity">
    <text evidence="2">Belongs to the TspO/BZRP family.</text>
</comment>
<evidence type="ECO:0000313" key="7">
    <source>
        <dbReference type="Proteomes" id="UP000504603"/>
    </source>
</evidence>